<feature type="region of interest" description="Disordered" evidence="2">
    <location>
        <begin position="1"/>
        <end position="21"/>
    </location>
</feature>
<dbReference type="InterPro" id="IPR008979">
    <property type="entry name" value="Galactose-bd-like_sf"/>
</dbReference>
<evidence type="ECO:0000313" key="5">
    <source>
        <dbReference type="Proteomes" id="UP000000239"/>
    </source>
</evidence>
<dbReference type="InterPro" id="IPR013736">
    <property type="entry name" value="Xaa-Pro_dipept_C"/>
</dbReference>
<dbReference type="EMBL" id="CP000285">
    <property type="protein sequence ID" value="ABE59698.1"/>
    <property type="molecule type" value="Genomic_DNA"/>
</dbReference>
<dbReference type="KEGG" id="csa:Csal_2349"/>
<dbReference type="PANTHER" id="PTHR43056">
    <property type="entry name" value="PEPTIDASE S9 PROLYL OLIGOPEPTIDASE"/>
    <property type="match status" value="1"/>
</dbReference>
<dbReference type="InterPro" id="IPR005674">
    <property type="entry name" value="CocE/Ser_esterase"/>
</dbReference>
<dbReference type="InterPro" id="IPR050585">
    <property type="entry name" value="Xaa-Pro_dipeptidyl-ppase/CocE"/>
</dbReference>
<keyword evidence="1" id="KW-0378">Hydrolase</keyword>
<feature type="domain" description="Xaa-Pro dipeptidyl-peptidase C-terminal" evidence="3">
    <location>
        <begin position="310"/>
        <end position="566"/>
    </location>
</feature>
<dbReference type="SUPFAM" id="SSF53474">
    <property type="entry name" value="alpha/beta-Hydrolases"/>
    <property type="match status" value="1"/>
</dbReference>
<dbReference type="Pfam" id="PF02129">
    <property type="entry name" value="Peptidase_S15"/>
    <property type="match status" value="1"/>
</dbReference>
<dbReference type="Gene3D" id="1.10.3020.10">
    <property type="entry name" value="alpha-amino acid ester hydrolase ( Helical cap domain)"/>
    <property type="match status" value="1"/>
</dbReference>
<evidence type="ECO:0000256" key="1">
    <source>
        <dbReference type="ARBA" id="ARBA00022801"/>
    </source>
</evidence>
<dbReference type="eggNOG" id="COG2936">
    <property type="taxonomic scope" value="Bacteria"/>
</dbReference>
<dbReference type="HOGENOM" id="CLU_015590_4_0_6"/>
<dbReference type="STRING" id="290398.Csal_2349"/>
<evidence type="ECO:0000313" key="4">
    <source>
        <dbReference type="EMBL" id="ABE59698.1"/>
    </source>
</evidence>
<dbReference type="SUPFAM" id="SSF49785">
    <property type="entry name" value="Galactose-binding domain-like"/>
    <property type="match status" value="1"/>
</dbReference>
<dbReference type="ESTHER" id="chrsd-q1qv10">
    <property type="family name" value="Cocaine_esterase"/>
</dbReference>
<dbReference type="NCBIfam" id="TIGR00976">
    <property type="entry name" value="CocE_NonD"/>
    <property type="match status" value="1"/>
</dbReference>
<reference evidence="4 5" key="1">
    <citation type="journal article" date="2011" name="Stand. Genomic Sci.">
        <title>Complete genome sequence of the halophilic and highly halotolerant Chromohalobacter salexigens type strain (1H11(T)).</title>
        <authorList>
            <person name="Copeland A."/>
            <person name="O'Connor K."/>
            <person name="Lucas S."/>
            <person name="Lapidus A."/>
            <person name="Berry K.W."/>
            <person name="Detter J.C."/>
            <person name="Del Rio T.G."/>
            <person name="Hammon N."/>
            <person name="Dalin E."/>
            <person name="Tice H."/>
            <person name="Pitluck S."/>
            <person name="Bruce D."/>
            <person name="Goodwin L."/>
            <person name="Han C."/>
            <person name="Tapia R."/>
            <person name="Saunders E."/>
            <person name="Schmutz J."/>
            <person name="Brettin T."/>
            <person name="Larimer F."/>
            <person name="Land M."/>
            <person name="Hauser L."/>
            <person name="Vargas C."/>
            <person name="Nieto J.J."/>
            <person name="Kyrpides N.C."/>
            <person name="Ivanova N."/>
            <person name="Goker M."/>
            <person name="Klenk H.P."/>
            <person name="Csonka L.N."/>
            <person name="Woyke T."/>
        </authorList>
    </citation>
    <scope>NUCLEOTIDE SEQUENCE [LARGE SCALE GENOMIC DNA]</scope>
    <source>
        <strain evidence="5">ATCC BAA-138 / DSM 3043 / CIP 106854 / NCIMB 13768 / 1H11</strain>
    </source>
</reference>
<dbReference type="Gene3D" id="3.40.50.1820">
    <property type="entry name" value="alpha/beta hydrolase"/>
    <property type="match status" value="1"/>
</dbReference>
<dbReference type="InterPro" id="IPR000383">
    <property type="entry name" value="Xaa-Pro-like_dom"/>
</dbReference>
<evidence type="ECO:0000259" key="3">
    <source>
        <dbReference type="SMART" id="SM00939"/>
    </source>
</evidence>
<evidence type="ECO:0000256" key="2">
    <source>
        <dbReference type="SAM" id="MobiDB-lite"/>
    </source>
</evidence>
<dbReference type="Pfam" id="PF08530">
    <property type="entry name" value="PepX_C"/>
    <property type="match status" value="1"/>
</dbReference>
<dbReference type="SMART" id="SM00939">
    <property type="entry name" value="PepX_C"/>
    <property type="match status" value="1"/>
</dbReference>
<name>Q1QV10_CHRI1</name>
<keyword evidence="5" id="KW-1185">Reference proteome</keyword>
<dbReference type="PANTHER" id="PTHR43056:SF10">
    <property type="entry name" value="COCE_NOND FAMILY, PUTATIVE (AFU_ORTHOLOGUE AFUA_7G00600)-RELATED"/>
    <property type="match status" value="1"/>
</dbReference>
<dbReference type="Gene3D" id="2.60.120.260">
    <property type="entry name" value="Galactose-binding domain-like"/>
    <property type="match status" value="1"/>
</dbReference>
<dbReference type="GO" id="GO:0008239">
    <property type="term" value="F:dipeptidyl-peptidase activity"/>
    <property type="evidence" value="ECO:0007669"/>
    <property type="project" value="InterPro"/>
</dbReference>
<sequence length="690" mass="77777">MHRPVPTTGRPMFPSGSQPDAREVRDFPYPIVEEPALFIPLPDGSRLAARMWRPADAETHPVPAIIECIPYRKRDATSADDERMHPYFAGHGYAALRIDLRGSGDSDGVLEDEYLASEQDDIVAAIAWLAEQPWCSGRVGMLGISWGGFNSLQVASRQPPALGAIIAVGATVDRYHDDVHYKGGCVLNENFGWAASSLSFMSRPPDPALRDDWRELWQHRLTHQPFVAENWFDHQTRDAYWRHGSVCEDYSRLTTPTLAVTGWADAYVNFVAEILEHAPCPRRGIVGPWPHAYPHLAMPGPTIGFLQEALRWWDYWLKDRDTGIMEEPLYRVFCPSFSEADPQRLEVPGEWLAETQWPSPHIASRELALGNGELQAAEDGAARPRVVRLRAPADNGLQCGEYIPHSSGPEIAGDQRGDDAHSLTYDTEPLASDTVILGRPTLSLRVSVDQPRANLIVRVCDVSPEGVSQRVSYGVLNLCHRDSHVTPSEVPCDTPLDVTVSLNQTCYRFIAGHRLRVSVTTAYWPLVWPSPYPVTLTLHEADSRLTLPQRPPHDTPPVQFEPAVFSGPMQHRVVRAGEQSRDVTHSLTDGWTRHAIIDDFGEIAYDHGLTNIASADERYAIHPEAPATATMSKSWRQAFQRDDWQVHTETWAELSCDAEWFYLEAHLQAFEGGERFIDRRWKTRRRRRWV</sequence>
<dbReference type="AlphaFoldDB" id="Q1QV10"/>
<accession>Q1QV10</accession>
<protein>
    <submittedName>
        <fullName evidence="4">Peptidase S15</fullName>
    </submittedName>
</protein>
<dbReference type="InterPro" id="IPR029058">
    <property type="entry name" value="AB_hydrolase_fold"/>
</dbReference>
<dbReference type="Proteomes" id="UP000000239">
    <property type="component" value="Chromosome"/>
</dbReference>
<proteinExistence type="predicted"/>
<gene>
    <name evidence="4" type="ordered locus">Csal_2349</name>
</gene>
<organism evidence="4 5">
    <name type="scientific">Chromohalobacter israelensis (strain ATCC BAA-138 / DSM 3043 / CIP 106854 / NCIMB 13768 / 1H11)</name>
    <name type="common">Chromohalobacter salexigens</name>
    <dbReference type="NCBI Taxonomy" id="290398"/>
    <lineage>
        <taxon>Bacteria</taxon>
        <taxon>Pseudomonadati</taxon>
        <taxon>Pseudomonadota</taxon>
        <taxon>Gammaproteobacteria</taxon>
        <taxon>Oceanospirillales</taxon>
        <taxon>Halomonadaceae</taxon>
        <taxon>Chromohalobacter</taxon>
    </lineage>
</organism>